<evidence type="ECO:0008006" key="3">
    <source>
        <dbReference type="Google" id="ProtNLM"/>
    </source>
</evidence>
<sequence length="90" mass="9586">MLSQWRMRASKESTVEISGNAFVSGLNTLQSGSARVAQAGSEIARNAVEARSPQAEQMLELTRGKLEAQSGARVIEVADETLGTLIDTHA</sequence>
<accession>A0A2R3J0W3</accession>
<dbReference type="AlphaFoldDB" id="A0A2R3J0W3"/>
<dbReference type="EMBL" id="CP027169">
    <property type="protein sequence ID" value="AVK07814.1"/>
    <property type="molecule type" value="Genomic_DNA"/>
</dbReference>
<organism evidence="1 2">
    <name type="scientific">Pseudomonas paraeruginosa</name>
    <dbReference type="NCBI Taxonomy" id="2994495"/>
    <lineage>
        <taxon>Bacteria</taxon>
        <taxon>Pseudomonadati</taxon>
        <taxon>Pseudomonadota</taxon>
        <taxon>Gammaproteobacteria</taxon>
        <taxon>Pseudomonadales</taxon>
        <taxon>Pseudomonadaceae</taxon>
        <taxon>Pseudomonas</taxon>
    </lineage>
</organism>
<protein>
    <recommendedName>
        <fullName evidence="3">Pyrroloquinoline quinone biosynthesis protein PqqE</fullName>
    </recommendedName>
</protein>
<reference evidence="1 2" key="1">
    <citation type="submission" date="2018-02" db="EMBL/GenBank/DDBJ databases">
        <title>FDA/CDC Antimicrobial Resistant Isolate Bank Genome Sequencing.</title>
        <authorList>
            <person name="Benahmed F.H."/>
            <person name="Lutgring J.D."/>
            <person name="Yoo B."/>
            <person name="Machado M."/>
            <person name="Brown A."/>
            <person name="McAllister G."/>
            <person name="Perry A."/>
            <person name="Halpin A.L."/>
            <person name="Vavikolanu K."/>
            <person name="Ott S."/>
            <person name="Zhao X."/>
            <person name="Tallon L.J."/>
            <person name="Sadzewicz L."/>
            <person name="Aluvathingal J."/>
            <person name="Nadendla S."/>
            <person name="Voskania-kordi A."/>
            <person name="Simonyan V."/>
            <person name="Patel J."/>
            <person name="Shawar R.M."/>
        </authorList>
    </citation>
    <scope>NUCLEOTIDE SEQUENCE [LARGE SCALE GENOMIC DNA]</scope>
    <source>
        <strain evidence="1 2">AR_0356</strain>
    </source>
</reference>
<keyword evidence="2" id="KW-1185">Reference proteome</keyword>
<dbReference type="Proteomes" id="UP000238390">
    <property type="component" value="Chromosome"/>
</dbReference>
<gene>
    <name evidence="1" type="ORF">CSB93_1797</name>
</gene>
<evidence type="ECO:0000313" key="1">
    <source>
        <dbReference type="EMBL" id="AVK07814.1"/>
    </source>
</evidence>
<proteinExistence type="predicted"/>
<name>A0A2R3J0W3_9PSED</name>
<evidence type="ECO:0000313" key="2">
    <source>
        <dbReference type="Proteomes" id="UP000238390"/>
    </source>
</evidence>